<keyword evidence="2" id="KW-0472">Membrane</keyword>
<comment type="caution">
    <text evidence="3">The sequence shown here is derived from an EMBL/GenBank/DDBJ whole genome shotgun (WGS) entry which is preliminary data.</text>
</comment>
<keyword evidence="4" id="KW-1185">Reference proteome</keyword>
<evidence type="ECO:0000313" key="4">
    <source>
        <dbReference type="Proteomes" id="UP001144297"/>
    </source>
</evidence>
<evidence type="ECO:0000256" key="2">
    <source>
        <dbReference type="SAM" id="Phobius"/>
    </source>
</evidence>
<gene>
    <name evidence="3" type="ORF">TISLANDTSLP1_10160</name>
</gene>
<sequence>MFSEELKIPNLNVAQSVLNRKGLKIDMYKAFMIIFYMLSFLRKWRKKRQLKKFNKLIKDFEEMRENLLKRAEVLEEFANRRIKELELKINYMEEQLAVFEKVVDSLDPKKRIN</sequence>
<feature type="coiled-coil region" evidence="1">
    <location>
        <begin position="50"/>
        <end position="102"/>
    </location>
</feature>
<dbReference type="AlphaFoldDB" id="A0A9W6GG46"/>
<organism evidence="3 4">
    <name type="scientific">Thermodesulfovibrio yellowstonii</name>
    <dbReference type="NCBI Taxonomy" id="28262"/>
    <lineage>
        <taxon>Bacteria</taxon>
        <taxon>Pseudomonadati</taxon>
        <taxon>Nitrospirota</taxon>
        <taxon>Thermodesulfovibrionia</taxon>
        <taxon>Thermodesulfovibrionales</taxon>
        <taxon>Thermodesulfovibrionaceae</taxon>
        <taxon>Thermodesulfovibrio</taxon>
    </lineage>
</organism>
<accession>A0A9W6GG46</accession>
<keyword evidence="2" id="KW-1133">Transmembrane helix</keyword>
<reference evidence="3" key="1">
    <citation type="submission" date="2022-12" db="EMBL/GenBank/DDBJ databases">
        <title>Reference genome sequencing for broad-spectrum identification of bacterial and archaeal isolates by mass spectrometry.</title>
        <authorList>
            <person name="Sekiguchi Y."/>
            <person name="Tourlousse D.M."/>
        </authorList>
    </citation>
    <scope>NUCLEOTIDE SEQUENCE</scope>
    <source>
        <strain evidence="3">TSL-P1</strain>
    </source>
</reference>
<keyword evidence="2" id="KW-0812">Transmembrane</keyword>
<evidence type="ECO:0000256" key="1">
    <source>
        <dbReference type="SAM" id="Coils"/>
    </source>
</evidence>
<feature type="transmembrane region" description="Helical" evidence="2">
    <location>
        <begin position="27"/>
        <end position="44"/>
    </location>
</feature>
<dbReference type="Proteomes" id="UP001144297">
    <property type="component" value="Unassembled WGS sequence"/>
</dbReference>
<name>A0A9W6GG46_9BACT</name>
<keyword evidence="1" id="KW-0175">Coiled coil</keyword>
<proteinExistence type="predicted"/>
<dbReference type="EMBL" id="BSDX01000001">
    <property type="protein sequence ID" value="GLI53323.1"/>
    <property type="molecule type" value="Genomic_DNA"/>
</dbReference>
<evidence type="ECO:0000313" key="3">
    <source>
        <dbReference type="EMBL" id="GLI53323.1"/>
    </source>
</evidence>
<protein>
    <submittedName>
        <fullName evidence="3">Uncharacterized protein</fullName>
    </submittedName>
</protein>